<protein>
    <submittedName>
        <fullName evidence="2">Uncharacterized protein</fullName>
    </submittedName>
</protein>
<keyword evidence="1" id="KW-0812">Transmembrane</keyword>
<evidence type="ECO:0000256" key="1">
    <source>
        <dbReference type="SAM" id="Phobius"/>
    </source>
</evidence>
<sequence>MHRRNAIAEFIRPILDRLSQHLELLCCKFLARQILDCLAEQVKEGSYILCPFSFYHTYMFFPLIIEAPVPSSPLIAARTLHEFKHNNVYTPANMPVLSTNCPNVLFLFAVALYHWIFLFLAVSHLRMYILILACTVHAQNALHILLLTVT</sequence>
<feature type="transmembrane region" description="Helical" evidence="1">
    <location>
        <begin position="128"/>
        <end position="149"/>
    </location>
</feature>
<reference evidence="2" key="2">
    <citation type="submission" date="2017-11" db="EMBL/GenBank/DDBJ databases">
        <title>Coralsnake Venomics: Analyses of Venom Gland Transcriptomes and Proteomes of Six Brazilian Taxa.</title>
        <authorList>
            <person name="Aird S.D."/>
            <person name="Jorge da Silva N."/>
            <person name="Qiu L."/>
            <person name="Villar-Briones A."/>
            <person name="Aparecida-Saddi V."/>
            <person name="Campos-Telles M.P."/>
            <person name="Grau M."/>
            <person name="Mikheyev A.S."/>
        </authorList>
    </citation>
    <scope>NUCLEOTIDE SEQUENCE</scope>
    <source>
        <tissue evidence="2">Venom_gland</tissue>
    </source>
</reference>
<feature type="transmembrane region" description="Helical" evidence="1">
    <location>
        <begin position="104"/>
        <end position="122"/>
    </location>
</feature>
<dbReference type="EMBL" id="IACL01065346">
    <property type="protein sequence ID" value="LAB07805.1"/>
    <property type="molecule type" value="Transcribed_RNA"/>
</dbReference>
<name>A0A2D4KGF9_9SAUR</name>
<proteinExistence type="predicted"/>
<accession>A0A2D4KGF9</accession>
<keyword evidence="1" id="KW-0472">Membrane</keyword>
<dbReference type="AlphaFoldDB" id="A0A2D4KGF9"/>
<reference evidence="2" key="1">
    <citation type="submission" date="2017-07" db="EMBL/GenBank/DDBJ databases">
        <authorList>
            <person name="Mikheyev A."/>
            <person name="Grau M."/>
        </authorList>
    </citation>
    <scope>NUCLEOTIDE SEQUENCE</scope>
    <source>
        <tissue evidence="2">Venom_gland</tissue>
    </source>
</reference>
<organism evidence="2">
    <name type="scientific">Micrurus paraensis</name>
    <dbReference type="NCBI Taxonomy" id="1970185"/>
    <lineage>
        <taxon>Eukaryota</taxon>
        <taxon>Metazoa</taxon>
        <taxon>Chordata</taxon>
        <taxon>Craniata</taxon>
        <taxon>Vertebrata</taxon>
        <taxon>Euteleostomi</taxon>
        <taxon>Lepidosauria</taxon>
        <taxon>Squamata</taxon>
        <taxon>Bifurcata</taxon>
        <taxon>Unidentata</taxon>
        <taxon>Episquamata</taxon>
        <taxon>Toxicofera</taxon>
        <taxon>Serpentes</taxon>
        <taxon>Colubroidea</taxon>
        <taxon>Elapidae</taxon>
        <taxon>Elapinae</taxon>
        <taxon>Micrurus</taxon>
    </lineage>
</organism>
<keyword evidence="1" id="KW-1133">Transmembrane helix</keyword>
<evidence type="ECO:0000313" key="2">
    <source>
        <dbReference type="EMBL" id="LAB07805.1"/>
    </source>
</evidence>